<feature type="chain" id="PRO_5002216301" description="CCL2-like lectin domain-containing protein" evidence="1">
    <location>
        <begin position="22"/>
        <end position="177"/>
    </location>
</feature>
<dbReference type="Pfam" id="PF21595">
    <property type="entry name" value="CCL2-like"/>
    <property type="match status" value="1"/>
</dbReference>
<dbReference type="EMBL" id="KN838930">
    <property type="protein sequence ID" value="KIJ92173.1"/>
    <property type="molecule type" value="Genomic_DNA"/>
</dbReference>
<dbReference type="AlphaFoldDB" id="A0A0C9WUH9"/>
<evidence type="ECO:0000313" key="4">
    <source>
        <dbReference type="Proteomes" id="UP000054477"/>
    </source>
</evidence>
<gene>
    <name evidence="3" type="ORF">K443DRAFT_13795</name>
</gene>
<dbReference type="OrthoDB" id="5271368at2759"/>
<evidence type="ECO:0000256" key="1">
    <source>
        <dbReference type="SAM" id="SignalP"/>
    </source>
</evidence>
<feature type="signal peptide" evidence="1">
    <location>
        <begin position="1"/>
        <end position="21"/>
    </location>
</feature>
<feature type="domain" description="CCL2-like lectin" evidence="2">
    <location>
        <begin position="27"/>
        <end position="170"/>
    </location>
</feature>
<organism evidence="3 4">
    <name type="scientific">Laccaria amethystina LaAM-08-1</name>
    <dbReference type="NCBI Taxonomy" id="1095629"/>
    <lineage>
        <taxon>Eukaryota</taxon>
        <taxon>Fungi</taxon>
        <taxon>Dikarya</taxon>
        <taxon>Basidiomycota</taxon>
        <taxon>Agaricomycotina</taxon>
        <taxon>Agaricomycetes</taxon>
        <taxon>Agaricomycetidae</taxon>
        <taxon>Agaricales</taxon>
        <taxon>Agaricineae</taxon>
        <taxon>Hydnangiaceae</taxon>
        <taxon>Laccaria</taxon>
    </lineage>
</organism>
<protein>
    <recommendedName>
        <fullName evidence="2">CCL2-like lectin domain-containing protein</fullName>
    </recommendedName>
</protein>
<keyword evidence="4" id="KW-1185">Reference proteome</keyword>
<evidence type="ECO:0000259" key="2">
    <source>
        <dbReference type="Pfam" id="PF21595"/>
    </source>
</evidence>
<name>A0A0C9WUH9_9AGAR</name>
<sequence length="177" mass="19473">MKFKDFINTIGLVLFIAGVHTKALDSTYSIVNKVRSTPGKSNKGTECAVAFNSKGKPLIVLWHDPDSPNKIYSASMGDPQWSFEDFNENTQTVSLAVDGNYVGDHLQCASGQDGVTVLPANDYVWTITQNDGSEATYMIQSGHKYWGLSSADLNTRVILGEKTGTDEQSWYQENLLP</sequence>
<dbReference type="InterPro" id="IPR048746">
    <property type="entry name" value="CCL2-like_lectin"/>
</dbReference>
<dbReference type="CDD" id="cd23715">
    <property type="entry name" value="beta-trefoil_Ricin_CCL2"/>
    <property type="match status" value="1"/>
</dbReference>
<keyword evidence="1" id="KW-0732">Signal</keyword>
<reference evidence="3 4" key="1">
    <citation type="submission" date="2014-04" db="EMBL/GenBank/DDBJ databases">
        <authorList>
            <consortium name="DOE Joint Genome Institute"/>
            <person name="Kuo A."/>
            <person name="Kohler A."/>
            <person name="Nagy L.G."/>
            <person name="Floudas D."/>
            <person name="Copeland A."/>
            <person name="Barry K.W."/>
            <person name="Cichocki N."/>
            <person name="Veneault-Fourrey C."/>
            <person name="LaButti K."/>
            <person name="Lindquist E.A."/>
            <person name="Lipzen A."/>
            <person name="Lundell T."/>
            <person name="Morin E."/>
            <person name="Murat C."/>
            <person name="Sun H."/>
            <person name="Tunlid A."/>
            <person name="Henrissat B."/>
            <person name="Grigoriev I.V."/>
            <person name="Hibbett D.S."/>
            <person name="Martin F."/>
            <person name="Nordberg H.P."/>
            <person name="Cantor M.N."/>
            <person name="Hua S.X."/>
        </authorList>
    </citation>
    <scope>NUCLEOTIDE SEQUENCE [LARGE SCALE GENOMIC DNA]</scope>
    <source>
        <strain evidence="3 4">LaAM-08-1</strain>
    </source>
</reference>
<proteinExistence type="predicted"/>
<reference evidence="4" key="2">
    <citation type="submission" date="2015-01" db="EMBL/GenBank/DDBJ databases">
        <title>Evolutionary Origins and Diversification of the Mycorrhizal Mutualists.</title>
        <authorList>
            <consortium name="DOE Joint Genome Institute"/>
            <consortium name="Mycorrhizal Genomics Consortium"/>
            <person name="Kohler A."/>
            <person name="Kuo A."/>
            <person name="Nagy L.G."/>
            <person name="Floudas D."/>
            <person name="Copeland A."/>
            <person name="Barry K.W."/>
            <person name="Cichocki N."/>
            <person name="Veneault-Fourrey C."/>
            <person name="LaButti K."/>
            <person name="Lindquist E.A."/>
            <person name="Lipzen A."/>
            <person name="Lundell T."/>
            <person name="Morin E."/>
            <person name="Murat C."/>
            <person name="Riley R."/>
            <person name="Ohm R."/>
            <person name="Sun H."/>
            <person name="Tunlid A."/>
            <person name="Henrissat B."/>
            <person name="Grigoriev I.V."/>
            <person name="Hibbett D.S."/>
            <person name="Martin F."/>
        </authorList>
    </citation>
    <scope>NUCLEOTIDE SEQUENCE [LARGE SCALE GENOMIC DNA]</scope>
    <source>
        <strain evidence="4">LaAM-08-1</strain>
    </source>
</reference>
<evidence type="ECO:0000313" key="3">
    <source>
        <dbReference type="EMBL" id="KIJ92173.1"/>
    </source>
</evidence>
<dbReference type="HOGENOM" id="CLU_129978_0_0_1"/>
<dbReference type="Gene3D" id="2.80.10.50">
    <property type="match status" value="1"/>
</dbReference>
<dbReference type="Proteomes" id="UP000054477">
    <property type="component" value="Unassembled WGS sequence"/>
</dbReference>
<accession>A0A0C9WUH9</accession>